<evidence type="ECO:0000313" key="3">
    <source>
        <dbReference type="Proteomes" id="UP000029121"/>
    </source>
</evidence>
<dbReference type="AlphaFoldDB" id="R0FSR8"/>
<gene>
    <name evidence="2" type="ORF">CARUB_v10019276mg</name>
</gene>
<sequence length="95" mass="10670">MEKSALIFIAIILFSTCIPILARSYMPCKKNADCFRLKCPAPYGGPQCIVLGCQCPLKKPLICHDLNDCMEYCKSRGQEVDTCVNTRCYCRIPSI</sequence>
<keyword evidence="3" id="KW-1185">Reference proteome</keyword>
<accession>R0FSR8</accession>
<name>R0FSR8_9BRAS</name>
<keyword evidence="1" id="KW-0732">Signal</keyword>
<feature type="chain" id="PRO_5004350577" evidence="1">
    <location>
        <begin position="23"/>
        <end position="95"/>
    </location>
</feature>
<organism evidence="2 3">
    <name type="scientific">Capsella rubella</name>
    <dbReference type="NCBI Taxonomy" id="81985"/>
    <lineage>
        <taxon>Eukaryota</taxon>
        <taxon>Viridiplantae</taxon>
        <taxon>Streptophyta</taxon>
        <taxon>Embryophyta</taxon>
        <taxon>Tracheophyta</taxon>
        <taxon>Spermatophyta</taxon>
        <taxon>Magnoliopsida</taxon>
        <taxon>eudicotyledons</taxon>
        <taxon>Gunneridae</taxon>
        <taxon>Pentapetalae</taxon>
        <taxon>rosids</taxon>
        <taxon>malvids</taxon>
        <taxon>Brassicales</taxon>
        <taxon>Brassicaceae</taxon>
        <taxon>Camelineae</taxon>
        <taxon>Capsella</taxon>
    </lineage>
</organism>
<reference evidence="3" key="1">
    <citation type="journal article" date="2013" name="Nat. Genet.">
        <title>The Capsella rubella genome and the genomic consequences of rapid mating system evolution.</title>
        <authorList>
            <person name="Slotte T."/>
            <person name="Hazzouri K.M."/>
            <person name="Agren J.A."/>
            <person name="Koenig D."/>
            <person name="Maumus F."/>
            <person name="Guo Y.L."/>
            <person name="Steige K."/>
            <person name="Platts A.E."/>
            <person name="Escobar J.S."/>
            <person name="Newman L.K."/>
            <person name="Wang W."/>
            <person name="Mandakova T."/>
            <person name="Vello E."/>
            <person name="Smith L.M."/>
            <person name="Henz S.R."/>
            <person name="Steffen J."/>
            <person name="Takuno S."/>
            <person name="Brandvain Y."/>
            <person name="Coop G."/>
            <person name="Andolfatto P."/>
            <person name="Hu T.T."/>
            <person name="Blanchette M."/>
            <person name="Clark R.M."/>
            <person name="Quesneville H."/>
            <person name="Nordborg M."/>
            <person name="Gaut B.S."/>
            <person name="Lysak M.A."/>
            <person name="Jenkins J."/>
            <person name="Grimwood J."/>
            <person name="Chapman J."/>
            <person name="Prochnik S."/>
            <person name="Shu S."/>
            <person name="Rokhsar D."/>
            <person name="Schmutz J."/>
            <person name="Weigel D."/>
            <person name="Wright S.I."/>
        </authorList>
    </citation>
    <scope>NUCLEOTIDE SEQUENCE [LARGE SCALE GENOMIC DNA]</scope>
    <source>
        <strain evidence="3">cv. Monte Gargano</strain>
    </source>
</reference>
<feature type="signal peptide" evidence="1">
    <location>
        <begin position="1"/>
        <end position="22"/>
    </location>
</feature>
<evidence type="ECO:0000256" key="1">
    <source>
        <dbReference type="SAM" id="SignalP"/>
    </source>
</evidence>
<dbReference type="Proteomes" id="UP000029121">
    <property type="component" value="Unassembled WGS sequence"/>
</dbReference>
<protein>
    <submittedName>
        <fullName evidence="2">Uncharacterized protein</fullName>
    </submittedName>
</protein>
<evidence type="ECO:0000313" key="2">
    <source>
        <dbReference type="EMBL" id="EOA25897.1"/>
    </source>
</evidence>
<proteinExistence type="predicted"/>
<dbReference type="EMBL" id="KB870809">
    <property type="protein sequence ID" value="EOA25897.1"/>
    <property type="molecule type" value="Genomic_DNA"/>
</dbReference>